<name>A0ABS3V7Y6_9ACTN</name>
<accession>A0ABS3V7Y6</accession>
<keyword evidence="4" id="KW-1185">Reference proteome</keyword>
<protein>
    <submittedName>
        <fullName evidence="3">Glycosyltransferase family 4 protein</fullName>
    </submittedName>
</protein>
<comment type="caution">
    <text evidence="3">The sequence shown here is derived from an EMBL/GenBank/DDBJ whole genome shotgun (WGS) entry which is preliminary data.</text>
</comment>
<dbReference type="Gene3D" id="3.40.50.2000">
    <property type="entry name" value="Glycogen Phosphorylase B"/>
    <property type="match status" value="1"/>
</dbReference>
<dbReference type="EMBL" id="JAGFWR010000005">
    <property type="protein sequence ID" value="MBO4161725.1"/>
    <property type="molecule type" value="Genomic_DNA"/>
</dbReference>
<dbReference type="Pfam" id="PF00534">
    <property type="entry name" value="Glycos_transf_1"/>
    <property type="match status" value="1"/>
</dbReference>
<dbReference type="InterPro" id="IPR001296">
    <property type="entry name" value="Glyco_trans_1"/>
</dbReference>
<feature type="domain" description="Glycosyl transferase family 1" evidence="2">
    <location>
        <begin position="227"/>
        <end position="391"/>
    </location>
</feature>
<gene>
    <name evidence="3" type="ORF">JQN83_13025</name>
</gene>
<evidence type="ECO:0000256" key="1">
    <source>
        <dbReference type="ARBA" id="ARBA00022679"/>
    </source>
</evidence>
<reference evidence="3 4" key="1">
    <citation type="submission" date="2021-03" db="EMBL/GenBank/DDBJ databases">
        <authorList>
            <person name="Lee D.-H."/>
        </authorList>
    </citation>
    <scope>NUCLEOTIDE SEQUENCE [LARGE SCALE GENOMIC DNA]</scope>
    <source>
        <strain evidence="3 4">MMS20-R2-23</strain>
    </source>
</reference>
<proteinExistence type="predicted"/>
<dbReference type="SUPFAM" id="SSF53756">
    <property type="entry name" value="UDP-Glycosyltransferase/glycogen phosphorylase"/>
    <property type="match status" value="1"/>
</dbReference>
<evidence type="ECO:0000313" key="4">
    <source>
        <dbReference type="Proteomes" id="UP000671399"/>
    </source>
</evidence>
<keyword evidence="1" id="KW-0808">Transferase</keyword>
<dbReference type="Proteomes" id="UP000671399">
    <property type="component" value="Unassembled WGS sequence"/>
</dbReference>
<evidence type="ECO:0000313" key="3">
    <source>
        <dbReference type="EMBL" id="MBO4161725.1"/>
    </source>
</evidence>
<dbReference type="PANTHER" id="PTHR12526">
    <property type="entry name" value="GLYCOSYLTRANSFERASE"/>
    <property type="match status" value="1"/>
</dbReference>
<dbReference type="PANTHER" id="PTHR12526:SF637">
    <property type="entry name" value="GLYCOSYLTRANSFERASE EPSF-RELATED"/>
    <property type="match status" value="1"/>
</dbReference>
<dbReference type="CDD" id="cd03801">
    <property type="entry name" value="GT4_PimA-like"/>
    <property type="match status" value="1"/>
</dbReference>
<evidence type="ECO:0000259" key="2">
    <source>
        <dbReference type="Pfam" id="PF00534"/>
    </source>
</evidence>
<organism evidence="3 4">
    <name type="scientific">Micromonospora antibiotica</name>
    <dbReference type="NCBI Taxonomy" id="2807623"/>
    <lineage>
        <taxon>Bacteria</taxon>
        <taxon>Bacillati</taxon>
        <taxon>Actinomycetota</taxon>
        <taxon>Actinomycetes</taxon>
        <taxon>Micromonosporales</taxon>
        <taxon>Micromonosporaceae</taxon>
        <taxon>Micromonospora</taxon>
    </lineage>
</organism>
<sequence length="416" mass="44274">MTRRTLIVCLHDGFYGAGTGAGYANRAFLRAVIRHLAPDVQLVVAPVYLNPTSTEYDTAWAADIAHTLSSIGAHVAPLHNGSGGVTRFGGLAAFQHLAAKAGRILPEIAPPTGAPPAIVAFDVPFAGLALHLPAPYLPCLTYVPRSSALQHDPGNTDRIDYEHRGVAAAIAGGTRIGVISEHMRRHLNDSLAVPATAMVDLPDGLTVDERRPLPPADDLIPATARADFLLSLGRAEPYKGFDDLLDALALLRSDHPGGRLPHLVLAAVTDGDSTNDHQRHLARRIADLEPEVTLYTRFDTRLRTLLAHPGLRAVVVPSRQEPFGRIPLEAFAAGAAPIVTTTAGGLAEQVTDGVTGFTSEPNRPDALAAAIDRALATTPKQRDRMRQAGQNALNSRFNHDAAVGRFLGEVAPWAVR</sequence>